<evidence type="ECO:0000313" key="2">
    <source>
        <dbReference type="EMBL" id="MBU2873353.1"/>
    </source>
</evidence>
<name>A0ABS6A7W8_9GAMM</name>
<comment type="caution">
    <text evidence="2">The sequence shown here is derived from an EMBL/GenBank/DDBJ whole genome shotgun (WGS) entry which is preliminary data.</text>
</comment>
<feature type="signal peptide" evidence="1">
    <location>
        <begin position="1"/>
        <end position="19"/>
    </location>
</feature>
<gene>
    <name evidence="2" type="ORF">KO508_04945</name>
</gene>
<organism evidence="2 3">
    <name type="scientific">Marinobacter salexigens</name>
    <dbReference type="NCBI Taxonomy" id="1925763"/>
    <lineage>
        <taxon>Bacteria</taxon>
        <taxon>Pseudomonadati</taxon>
        <taxon>Pseudomonadota</taxon>
        <taxon>Gammaproteobacteria</taxon>
        <taxon>Pseudomonadales</taxon>
        <taxon>Marinobacteraceae</taxon>
        <taxon>Marinobacter</taxon>
    </lineage>
</organism>
<dbReference type="Proteomes" id="UP000753376">
    <property type="component" value="Unassembled WGS sequence"/>
</dbReference>
<protein>
    <submittedName>
        <fullName evidence="2">Type VI secretion system amidase immunity protein Tai4</fullName>
    </submittedName>
</protein>
<evidence type="ECO:0000256" key="1">
    <source>
        <dbReference type="SAM" id="SignalP"/>
    </source>
</evidence>
<feature type="chain" id="PRO_5045246315" evidence="1">
    <location>
        <begin position="20"/>
        <end position="120"/>
    </location>
</feature>
<sequence length="120" mass="13227">MKKALLLCAVVAQSACANADRSGTPMYPPEIIFRNYALSTCLADAFEGAELRKDASATAAGFLEFGTGPIEAYTEATLMGRDFLKKNYDGKAPVEFNTKKCIDFFHSEELDRLVERYIAN</sequence>
<dbReference type="InterPro" id="IPR032032">
    <property type="entry name" value="Tai4"/>
</dbReference>
<evidence type="ECO:0000313" key="3">
    <source>
        <dbReference type="Proteomes" id="UP000753376"/>
    </source>
</evidence>
<proteinExistence type="predicted"/>
<dbReference type="Pfam" id="PF16695">
    <property type="entry name" value="Tai4"/>
    <property type="match status" value="1"/>
</dbReference>
<dbReference type="RefSeq" id="WP_216007179.1">
    <property type="nucleotide sequence ID" value="NZ_JAHKPV010000001.1"/>
</dbReference>
<keyword evidence="3" id="KW-1185">Reference proteome</keyword>
<accession>A0ABS6A7W8</accession>
<dbReference type="EMBL" id="JAHKPV010000001">
    <property type="protein sequence ID" value="MBU2873353.1"/>
    <property type="molecule type" value="Genomic_DNA"/>
</dbReference>
<keyword evidence="1" id="KW-0732">Signal</keyword>
<reference evidence="2 3" key="1">
    <citation type="submission" date="2021-05" db="EMBL/GenBank/DDBJ databases">
        <title>Draft genomes of bacteria isolated from model marine particles.</title>
        <authorList>
            <person name="Datta M.S."/>
            <person name="Schwartzman J.A."/>
            <person name="Enke T.N."/>
            <person name="Saavedra J."/>
            <person name="Cermak N."/>
            <person name="Cordero O.X."/>
        </authorList>
    </citation>
    <scope>NUCLEOTIDE SEQUENCE [LARGE SCALE GENOMIC DNA]</scope>
    <source>
        <strain evidence="2 3">D2M19</strain>
    </source>
</reference>